<comment type="caution">
    <text evidence="1">The sequence shown here is derived from an EMBL/GenBank/DDBJ whole genome shotgun (WGS) entry which is preliminary data.</text>
</comment>
<dbReference type="EMBL" id="JAMLJM010000007">
    <property type="protein sequence ID" value="MCL9809633.1"/>
    <property type="molecule type" value="Genomic_DNA"/>
</dbReference>
<organism evidence="1 2">
    <name type="scientific">Flavobacterium luminosum</name>
    <dbReference type="NCBI Taxonomy" id="2949086"/>
    <lineage>
        <taxon>Bacteria</taxon>
        <taxon>Pseudomonadati</taxon>
        <taxon>Bacteroidota</taxon>
        <taxon>Flavobacteriia</taxon>
        <taxon>Flavobacteriales</taxon>
        <taxon>Flavobacteriaceae</taxon>
        <taxon>Flavobacterium</taxon>
    </lineage>
</organism>
<dbReference type="RefSeq" id="WP_250593084.1">
    <property type="nucleotide sequence ID" value="NZ_JAMLJM010000007.1"/>
</dbReference>
<protein>
    <recommendedName>
        <fullName evidence="3">Lipoprotein</fullName>
    </recommendedName>
</protein>
<reference evidence="1 2" key="1">
    <citation type="submission" date="2022-05" db="EMBL/GenBank/DDBJ databases">
        <title>Flavobacterium sp., isolated from activated sludge.</title>
        <authorList>
            <person name="Ran Q."/>
        </authorList>
    </citation>
    <scope>NUCLEOTIDE SEQUENCE [LARGE SCALE GENOMIC DNA]</scope>
    <source>
        <strain evidence="1 2">HXWNR70</strain>
    </source>
</reference>
<proteinExistence type="predicted"/>
<gene>
    <name evidence="1" type="ORF">NAT50_09710</name>
</gene>
<keyword evidence="2" id="KW-1185">Reference proteome</keyword>
<name>A0ABT0TQ70_9FLAO</name>
<dbReference type="PROSITE" id="PS51257">
    <property type="entry name" value="PROKAR_LIPOPROTEIN"/>
    <property type="match status" value="1"/>
</dbReference>
<accession>A0ABT0TQ70</accession>
<evidence type="ECO:0008006" key="3">
    <source>
        <dbReference type="Google" id="ProtNLM"/>
    </source>
</evidence>
<evidence type="ECO:0000313" key="2">
    <source>
        <dbReference type="Proteomes" id="UP001317191"/>
    </source>
</evidence>
<sequence>MKKLTSLLIASYILIGCATTQNQNIINQKLDSKQNKEIVLIKVLNDSRCPEGVQCIWAGEITFEVAAYENRNLVEQIQLTLSPNKEAAAINWFNKHLPQQKAQITKVSILPYPKKEKNIEPTEYYIQLQ</sequence>
<evidence type="ECO:0000313" key="1">
    <source>
        <dbReference type="EMBL" id="MCL9809633.1"/>
    </source>
</evidence>
<dbReference type="Proteomes" id="UP001317191">
    <property type="component" value="Unassembled WGS sequence"/>
</dbReference>